<keyword evidence="8 15" id="KW-0732">Signal</keyword>
<dbReference type="EMBL" id="BAQB01000003">
    <property type="protein sequence ID" value="GBR44342.1"/>
    <property type="molecule type" value="Genomic_DNA"/>
</dbReference>
<evidence type="ECO:0000256" key="1">
    <source>
        <dbReference type="ARBA" id="ARBA00001926"/>
    </source>
</evidence>
<keyword evidence="18" id="KW-1185">Reference proteome</keyword>
<dbReference type="Proteomes" id="UP001062443">
    <property type="component" value="Unassembled WGS sequence"/>
</dbReference>
<dbReference type="PANTHER" id="PTHR35008:SF8">
    <property type="entry name" value="ALCOHOL DEHYDROGENASE CYTOCHROME C SUBUNIT"/>
    <property type="match status" value="1"/>
</dbReference>
<evidence type="ECO:0000256" key="6">
    <source>
        <dbReference type="ARBA" id="ARBA00022660"/>
    </source>
</evidence>
<evidence type="ECO:0000259" key="16">
    <source>
        <dbReference type="PROSITE" id="PS51007"/>
    </source>
</evidence>
<evidence type="ECO:0000256" key="8">
    <source>
        <dbReference type="ARBA" id="ARBA00022729"/>
    </source>
</evidence>
<dbReference type="PRINTS" id="PR00605">
    <property type="entry name" value="CYTCHROMECIC"/>
</dbReference>
<evidence type="ECO:0000256" key="5">
    <source>
        <dbReference type="ARBA" id="ARBA00022617"/>
    </source>
</evidence>
<evidence type="ECO:0000256" key="11">
    <source>
        <dbReference type="ARBA" id="ARBA00023004"/>
    </source>
</evidence>
<dbReference type="InterPro" id="IPR009056">
    <property type="entry name" value="Cyt_c-like_dom"/>
</dbReference>
<name>A0ABQ0QGU7_9PROT</name>
<feature type="domain" description="Cytochrome c" evidence="16">
    <location>
        <begin position="193"/>
        <end position="308"/>
    </location>
</feature>
<gene>
    <name evidence="17" type="ORF">AA106556_0395</name>
</gene>
<keyword evidence="3" id="KW-0813">Transport</keyword>
<keyword evidence="10" id="KW-0249">Electron transport</keyword>
<dbReference type="InterPro" id="IPR036909">
    <property type="entry name" value="Cyt_c-like_dom_sf"/>
</dbReference>
<keyword evidence="12" id="KW-0472">Membrane</keyword>
<evidence type="ECO:0000256" key="12">
    <source>
        <dbReference type="ARBA" id="ARBA00023136"/>
    </source>
</evidence>
<evidence type="ECO:0000313" key="17">
    <source>
        <dbReference type="EMBL" id="GBR44342.1"/>
    </source>
</evidence>
<comment type="subcellular location">
    <subcellularLocation>
        <location evidence="2">Cell membrane</location>
    </subcellularLocation>
</comment>
<sequence>MSKRHSSSKRKLSAAALRSVSAIAVCLSSIGASLAAPSTPDAALIEKGRYIAAASDCSACHSVQGREEYTGGMAFALPFGTIHSTNITPDQEHGIGAYTEEEFARAIRRGIRKDGSTLYPAMPYPSYARMTDEDMHALYVYFHNGTTPSAAQPPKNTIPWPLSMRWPLIFWRGIFSPTPKKALKTTQAAYDDMILARGAYLVEGPGHCGACHSPRGLAMQEKALSTQEGDAYLSGGAAVDGYIPPSLRADDRTGLGRWSEDDIATFLATGRNQKGSAFGSMTPAIMHGTQNLSAADLHAIAHYLHHLGPSRLKEKPWVYDPRVTNELHQGRTTERGAMLYVNNCAACHRTDGAGYPDVFPPLAGNPVVMSADPASLVHIVQSGATLPAMHKAPSALTMPSFEGHLSDQEIADVVTFIRQSWGNNAPPVSKRDVEKLKKTMPPRNMSEGPIPQN</sequence>
<keyword evidence="7 13" id="KW-0479">Metal-binding</keyword>
<dbReference type="Pfam" id="PF00034">
    <property type="entry name" value="Cytochrom_C"/>
    <property type="match status" value="2"/>
</dbReference>
<evidence type="ECO:0000256" key="2">
    <source>
        <dbReference type="ARBA" id="ARBA00004236"/>
    </source>
</evidence>
<dbReference type="Gene3D" id="1.10.760.10">
    <property type="entry name" value="Cytochrome c-like domain"/>
    <property type="match status" value="3"/>
</dbReference>
<keyword evidence="11 13" id="KW-0408">Iron</keyword>
<feature type="chain" id="PRO_5046650287" evidence="15">
    <location>
        <begin position="36"/>
        <end position="453"/>
    </location>
</feature>
<feature type="region of interest" description="Disordered" evidence="14">
    <location>
        <begin position="424"/>
        <end position="453"/>
    </location>
</feature>
<dbReference type="PROSITE" id="PS51007">
    <property type="entry name" value="CYTC"/>
    <property type="match status" value="3"/>
</dbReference>
<comment type="caution">
    <text evidence="17">The sequence shown here is derived from an EMBL/GenBank/DDBJ whole genome shotgun (WGS) entry which is preliminary data.</text>
</comment>
<dbReference type="InterPro" id="IPR051459">
    <property type="entry name" value="Cytochrome_c-type_DH"/>
</dbReference>
<reference evidence="17" key="1">
    <citation type="submission" date="2013-04" db="EMBL/GenBank/DDBJ databases">
        <title>The genome sequencing project of 58 acetic acid bacteria.</title>
        <authorList>
            <person name="Okamoto-Kainuma A."/>
            <person name="Ishikawa M."/>
            <person name="Umino S."/>
            <person name="Koizumi Y."/>
            <person name="Shiwa Y."/>
            <person name="Yoshikawa H."/>
            <person name="Matsutani M."/>
            <person name="Matsushita K."/>
        </authorList>
    </citation>
    <scope>NUCLEOTIDE SEQUENCE</scope>
    <source>
        <strain evidence="17">NBRC 106556</strain>
    </source>
</reference>
<evidence type="ECO:0000313" key="18">
    <source>
        <dbReference type="Proteomes" id="UP001062443"/>
    </source>
</evidence>
<evidence type="ECO:0000256" key="9">
    <source>
        <dbReference type="ARBA" id="ARBA00022737"/>
    </source>
</evidence>
<keyword evidence="4" id="KW-1003">Cell membrane</keyword>
<dbReference type="PANTHER" id="PTHR35008">
    <property type="entry name" value="BLL4482 PROTEIN-RELATED"/>
    <property type="match status" value="1"/>
</dbReference>
<evidence type="ECO:0000256" key="10">
    <source>
        <dbReference type="ARBA" id="ARBA00022982"/>
    </source>
</evidence>
<proteinExistence type="predicted"/>
<dbReference type="SUPFAM" id="SSF46626">
    <property type="entry name" value="Cytochrome c"/>
    <property type="match status" value="3"/>
</dbReference>
<evidence type="ECO:0000256" key="7">
    <source>
        <dbReference type="ARBA" id="ARBA00022723"/>
    </source>
</evidence>
<protein>
    <submittedName>
        <fullName evidence="17">Gluconate 2-dehydrogenase, cytochrome c subunit</fullName>
    </submittedName>
</protein>
<dbReference type="InterPro" id="IPR014353">
    <property type="entry name" value="Membr-bd_ADH_cyt_c"/>
</dbReference>
<organism evidence="17 18">
    <name type="scientific">Neokomagataea tanensis NBRC 106556</name>
    <dbReference type="NCBI Taxonomy" id="1223519"/>
    <lineage>
        <taxon>Bacteria</taxon>
        <taxon>Pseudomonadati</taxon>
        <taxon>Pseudomonadota</taxon>
        <taxon>Alphaproteobacteria</taxon>
        <taxon>Acetobacterales</taxon>
        <taxon>Acetobacteraceae</taxon>
        <taxon>Neokomagataea</taxon>
    </lineage>
</organism>
<evidence type="ECO:0000256" key="14">
    <source>
        <dbReference type="SAM" id="MobiDB-lite"/>
    </source>
</evidence>
<comment type="cofactor">
    <cofactor evidence="1">
        <name>heme c</name>
        <dbReference type="ChEBI" id="CHEBI:61717"/>
    </cofactor>
</comment>
<evidence type="ECO:0000256" key="4">
    <source>
        <dbReference type="ARBA" id="ARBA00022475"/>
    </source>
</evidence>
<feature type="signal peptide" evidence="15">
    <location>
        <begin position="1"/>
        <end position="35"/>
    </location>
</feature>
<feature type="domain" description="Cytochrome c" evidence="16">
    <location>
        <begin position="331"/>
        <end position="421"/>
    </location>
</feature>
<keyword evidence="5 13" id="KW-0349">Heme</keyword>
<dbReference type="RefSeq" id="WP_084367280.1">
    <property type="nucleotide sequence ID" value="NZ_BAQB01000003.1"/>
</dbReference>
<feature type="domain" description="Cytochrome c" evidence="16">
    <location>
        <begin position="43"/>
        <end position="146"/>
    </location>
</feature>
<evidence type="ECO:0000256" key="3">
    <source>
        <dbReference type="ARBA" id="ARBA00022448"/>
    </source>
</evidence>
<keyword evidence="9" id="KW-0677">Repeat</keyword>
<evidence type="ECO:0000256" key="15">
    <source>
        <dbReference type="SAM" id="SignalP"/>
    </source>
</evidence>
<keyword evidence="6" id="KW-0679">Respiratory chain</keyword>
<evidence type="ECO:0000256" key="13">
    <source>
        <dbReference type="PROSITE-ProRule" id="PRU00433"/>
    </source>
</evidence>
<dbReference type="PIRSF" id="PIRSF000018">
    <property type="entry name" value="Mb_ADH_cyt_c"/>
    <property type="match status" value="1"/>
</dbReference>
<accession>A0ABQ0QGU7</accession>
<dbReference type="InterPro" id="IPR008168">
    <property type="entry name" value="Cyt_C_IC"/>
</dbReference>